<evidence type="ECO:0008006" key="3">
    <source>
        <dbReference type="Google" id="ProtNLM"/>
    </source>
</evidence>
<reference evidence="1 2" key="1">
    <citation type="journal article" date="2021" name="BMC Genomics">
        <title>Telomere-to-telomere genome assembly of asparaginase-producing Trichoderma simmonsii.</title>
        <authorList>
            <person name="Chung D."/>
            <person name="Kwon Y.M."/>
            <person name="Yang Y."/>
        </authorList>
    </citation>
    <scope>NUCLEOTIDE SEQUENCE [LARGE SCALE GENOMIC DNA]</scope>
    <source>
        <strain evidence="1 2">GH-Sj1</strain>
    </source>
</reference>
<sequence>MGKLAGDRLDIRVESFPKQSLNSSLLQKYLPVPASLLYNHLSFKSIDVLSLISYLLLCYRTTFIMMETIMEDEAEASGLTPADPEVPPLFYVESTEQPGVYRRSFELTDNIFPPYLDPIPSWMKPMLAADSTPLIHGTTPDMFPPLFFYSASQPLPSEFILPFSDRPKSFYISLTHDNSIVNIHDNSPKARCGPAAQRVLRTPELLENIFLRLDMATVLTSVQRVNKNFKRAVDGSLALQRMLYFKFDKNAETGLHPQAAYNGDDREEFPILNSLLVKHFGSCFFDFGDVYGWQRRAESFYENKWTRHHDELKVDMMFGRQKIYRPVRPDLDSVQKLQASQDRDRFTRAGASWRRMLVCQPPIYDFGAMIFQPVDPSRPVPQKMEKAIIKAEDDESGLCMGQLYDFVQERAGNHPLDSLWFRVTWFDTQGPFTSILCSDTAIEWVIDGVPIVIEMFHKNDSLRPFHPPDPPKPDVFDKNFKCKDFKPHEWVPDEAVIDYYGRGYESASPLMNQDKQMIWCGSPMV</sequence>
<proteinExistence type="predicted"/>
<dbReference type="AlphaFoldDB" id="A0A8G0L096"/>
<dbReference type="InterPro" id="IPR036047">
    <property type="entry name" value="F-box-like_dom_sf"/>
</dbReference>
<gene>
    <name evidence="1" type="ORF">H0G86_000765</name>
</gene>
<evidence type="ECO:0000313" key="1">
    <source>
        <dbReference type="EMBL" id="QYS93386.1"/>
    </source>
</evidence>
<keyword evidence="2" id="KW-1185">Reference proteome</keyword>
<organism evidence="1 2">
    <name type="scientific">Trichoderma simmonsii</name>
    <dbReference type="NCBI Taxonomy" id="1491479"/>
    <lineage>
        <taxon>Eukaryota</taxon>
        <taxon>Fungi</taxon>
        <taxon>Dikarya</taxon>
        <taxon>Ascomycota</taxon>
        <taxon>Pezizomycotina</taxon>
        <taxon>Sordariomycetes</taxon>
        <taxon>Hypocreomycetidae</taxon>
        <taxon>Hypocreales</taxon>
        <taxon>Hypocreaceae</taxon>
        <taxon>Trichoderma</taxon>
    </lineage>
</organism>
<dbReference type="EMBL" id="CP075864">
    <property type="protein sequence ID" value="QYS93386.1"/>
    <property type="molecule type" value="Genomic_DNA"/>
</dbReference>
<name>A0A8G0L096_9HYPO</name>
<dbReference type="Proteomes" id="UP000826661">
    <property type="component" value="Chromosome I"/>
</dbReference>
<evidence type="ECO:0000313" key="2">
    <source>
        <dbReference type="Proteomes" id="UP000826661"/>
    </source>
</evidence>
<dbReference type="SUPFAM" id="SSF81383">
    <property type="entry name" value="F-box domain"/>
    <property type="match status" value="1"/>
</dbReference>
<protein>
    <recommendedName>
        <fullName evidence="3">F-box domain-containing protein</fullName>
    </recommendedName>
</protein>
<accession>A0A8G0L096</accession>